<proteinExistence type="predicted"/>
<dbReference type="AlphaFoldDB" id="A0A8D5ZLM8"/>
<evidence type="ECO:0000313" key="3">
    <source>
        <dbReference type="Proteomes" id="UP000677436"/>
    </source>
</evidence>
<feature type="compositionally biased region" description="Basic residues" evidence="1">
    <location>
        <begin position="91"/>
        <end position="102"/>
    </location>
</feature>
<reference evidence="2" key="2">
    <citation type="journal article" date="2021" name="Microbiol. Resour. Announc.">
        <title>Complete Genome Sequence of Polycladomyces abyssicola JIR-001T, Isolated from Hemipelagic Sediment in Deep Seawater.</title>
        <authorList>
            <person name="Tsubouchi T."/>
            <person name="Kaneko Y."/>
        </authorList>
    </citation>
    <scope>NUCLEOTIDE SEQUENCE</scope>
    <source>
        <strain evidence="2">JIR-001</strain>
    </source>
</reference>
<evidence type="ECO:0000256" key="1">
    <source>
        <dbReference type="SAM" id="MobiDB-lite"/>
    </source>
</evidence>
<accession>A0A8D5ZLM8</accession>
<gene>
    <name evidence="2" type="ORF">JIR001_24770</name>
</gene>
<evidence type="ECO:0000313" key="2">
    <source>
        <dbReference type="EMBL" id="BCU82694.1"/>
    </source>
</evidence>
<organism evidence="2 3">
    <name type="scientific">Polycladomyces abyssicola</name>
    <dbReference type="NCBI Taxonomy" id="1125966"/>
    <lineage>
        <taxon>Bacteria</taxon>
        <taxon>Bacillati</taxon>
        <taxon>Bacillota</taxon>
        <taxon>Bacilli</taxon>
        <taxon>Bacillales</taxon>
        <taxon>Thermoactinomycetaceae</taxon>
        <taxon>Polycladomyces</taxon>
    </lineage>
</organism>
<reference evidence="2" key="1">
    <citation type="journal article" date="2013" name="Int. J. Syst. Evol. Microbiol.">
        <title>Polycladomyces abyssicola gen. nov., sp. nov., a thermophilic filamentous bacterium isolated from hemipelagic sediment.</title>
        <authorList>
            <person name="Tsubouchi T."/>
            <person name="Shimane Y."/>
            <person name="Mori K."/>
            <person name="Usui K."/>
            <person name="Hiraki T."/>
            <person name="Tame A."/>
            <person name="Uematsu K."/>
            <person name="Maruyama T."/>
            <person name="Hatada Y."/>
        </authorList>
    </citation>
    <scope>NUCLEOTIDE SEQUENCE</scope>
    <source>
        <strain evidence="2">JIR-001</strain>
    </source>
</reference>
<dbReference type="EMBL" id="AP024601">
    <property type="protein sequence ID" value="BCU82694.1"/>
    <property type="molecule type" value="Genomic_DNA"/>
</dbReference>
<feature type="region of interest" description="Disordered" evidence="1">
    <location>
        <begin position="77"/>
        <end position="102"/>
    </location>
</feature>
<dbReference type="KEGG" id="pabs:JIR001_24770"/>
<protein>
    <submittedName>
        <fullName evidence="2">Uncharacterized protein</fullName>
    </submittedName>
</protein>
<dbReference type="Proteomes" id="UP000677436">
    <property type="component" value="Chromosome"/>
</dbReference>
<dbReference type="RefSeq" id="WP_212773006.1">
    <property type="nucleotide sequence ID" value="NZ_AP024601.1"/>
</dbReference>
<name>A0A8D5ZLM8_9BACL</name>
<sequence length="102" mass="10978">MMEGLDMAGNAPSIKELTQMINSILGQQVLSERQLKGILEGARRAGEKGGMSAVLDYLLNVTQADVDKNELHQFADSVRTNPQMGMDILHGKRKGPGGGGKR</sequence>
<keyword evidence="3" id="KW-1185">Reference proteome</keyword>